<evidence type="ECO:0000256" key="1">
    <source>
        <dbReference type="SAM" id="Phobius"/>
    </source>
</evidence>
<name>A0A1B9H0Y8_9TREE</name>
<keyword evidence="1" id="KW-0812">Transmembrane</keyword>
<evidence type="ECO:0000313" key="3">
    <source>
        <dbReference type="Proteomes" id="UP000092666"/>
    </source>
</evidence>
<keyword evidence="1" id="KW-0472">Membrane</keyword>
<accession>A0A1B9H0Y8</accession>
<feature type="transmembrane region" description="Helical" evidence="1">
    <location>
        <begin position="60"/>
        <end position="79"/>
    </location>
</feature>
<dbReference type="AlphaFoldDB" id="A0A1B9H0Y8"/>
<keyword evidence="1" id="KW-1133">Transmembrane helix</keyword>
<protein>
    <submittedName>
        <fullName evidence="2">Uncharacterized protein</fullName>
    </submittedName>
</protein>
<keyword evidence="3" id="KW-1185">Reference proteome</keyword>
<evidence type="ECO:0000313" key="2">
    <source>
        <dbReference type="EMBL" id="OCF36941.1"/>
    </source>
</evidence>
<sequence>MDDDLHAVTTVRRIANPSDTTIEPPPYKDFLRLRATAVDDLIARRAPAIDAVAVEADDSLFTAPVLLVAPALAAAIVLLRLEMGLRVLLVFTEENGRKMQSIGRKEMKRVRMYHVPRVKRVIDSTKPAAIWNIRHNK</sequence>
<reference evidence="3" key="2">
    <citation type="submission" date="2013-12" db="EMBL/GenBank/DDBJ databases">
        <title>Evolution of pathogenesis and genome organization in the Tremellales.</title>
        <authorList>
            <person name="Cuomo C."/>
            <person name="Litvintseva A."/>
            <person name="Heitman J."/>
            <person name="Chen Y."/>
            <person name="Sun S."/>
            <person name="Springer D."/>
            <person name="Dromer F."/>
            <person name="Young S."/>
            <person name="Zeng Q."/>
            <person name="Chapman S."/>
            <person name="Gujja S."/>
            <person name="Saif S."/>
            <person name="Birren B."/>
        </authorList>
    </citation>
    <scope>NUCLEOTIDE SEQUENCE [LARGE SCALE GENOMIC DNA]</scope>
    <source>
        <strain evidence="3">BCC8398</strain>
    </source>
</reference>
<organism evidence="2 3">
    <name type="scientific">Kwoniella heveanensis BCC8398</name>
    <dbReference type="NCBI Taxonomy" id="1296120"/>
    <lineage>
        <taxon>Eukaryota</taxon>
        <taxon>Fungi</taxon>
        <taxon>Dikarya</taxon>
        <taxon>Basidiomycota</taxon>
        <taxon>Agaricomycotina</taxon>
        <taxon>Tremellomycetes</taxon>
        <taxon>Tremellales</taxon>
        <taxon>Cryptococcaceae</taxon>
        <taxon>Kwoniella</taxon>
    </lineage>
</organism>
<dbReference type="Proteomes" id="UP000092666">
    <property type="component" value="Unassembled WGS sequence"/>
</dbReference>
<reference evidence="2 3" key="1">
    <citation type="submission" date="2013-07" db="EMBL/GenBank/DDBJ databases">
        <title>The Genome Sequence of Cryptococcus heveanensis BCC8398.</title>
        <authorList>
            <consortium name="The Broad Institute Genome Sequencing Platform"/>
            <person name="Cuomo C."/>
            <person name="Litvintseva A."/>
            <person name="Chen Y."/>
            <person name="Heitman J."/>
            <person name="Sun S."/>
            <person name="Springer D."/>
            <person name="Dromer F."/>
            <person name="Young S.K."/>
            <person name="Zeng Q."/>
            <person name="Gargeya S."/>
            <person name="Fitzgerald M."/>
            <person name="Abouelleil A."/>
            <person name="Alvarado L."/>
            <person name="Berlin A.M."/>
            <person name="Chapman S.B."/>
            <person name="Dewar J."/>
            <person name="Goldberg J."/>
            <person name="Griggs A."/>
            <person name="Gujja S."/>
            <person name="Hansen M."/>
            <person name="Howarth C."/>
            <person name="Imamovic A."/>
            <person name="Larimer J."/>
            <person name="McCowan C."/>
            <person name="Murphy C."/>
            <person name="Pearson M."/>
            <person name="Priest M."/>
            <person name="Roberts A."/>
            <person name="Saif S."/>
            <person name="Shea T."/>
            <person name="Sykes S."/>
            <person name="Wortman J."/>
            <person name="Nusbaum C."/>
            <person name="Birren B."/>
        </authorList>
    </citation>
    <scope>NUCLEOTIDE SEQUENCE [LARGE SCALE GENOMIC DNA]</scope>
    <source>
        <strain evidence="2 3">BCC8398</strain>
    </source>
</reference>
<gene>
    <name evidence="2" type="ORF">I316_01539</name>
</gene>
<proteinExistence type="predicted"/>
<dbReference type="EMBL" id="KI669494">
    <property type="protein sequence ID" value="OCF36941.1"/>
    <property type="molecule type" value="Genomic_DNA"/>
</dbReference>